<feature type="domain" description="Serine aminopeptidase S33" evidence="3">
    <location>
        <begin position="47"/>
        <end position="285"/>
    </location>
</feature>
<dbReference type="PANTHER" id="PTHR22946">
    <property type="entry name" value="DIENELACTONE HYDROLASE DOMAIN-CONTAINING PROTEIN-RELATED"/>
    <property type="match status" value="1"/>
</dbReference>
<dbReference type="PRINTS" id="PR00111">
    <property type="entry name" value="ABHYDROLASE"/>
</dbReference>
<evidence type="ECO:0000256" key="2">
    <source>
        <dbReference type="ARBA" id="ARBA00038115"/>
    </source>
</evidence>
<dbReference type="GO" id="GO:0052689">
    <property type="term" value="F:carboxylic ester hydrolase activity"/>
    <property type="evidence" value="ECO:0007669"/>
    <property type="project" value="UniProtKB-ARBA"/>
</dbReference>
<comment type="similarity">
    <text evidence="2">Belongs to the AB hydrolase superfamily. FUS2 hydrolase family.</text>
</comment>
<dbReference type="Proteomes" id="UP000190774">
    <property type="component" value="Unassembled WGS sequence"/>
</dbReference>
<accession>A0A1T4XLY0</accession>
<dbReference type="InterPro" id="IPR029058">
    <property type="entry name" value="AB_hydrolase_fold"/>
</dbReference>
<dbReference type="InterPro" id="IPR022742">
    <property type="entry name" value="Hydrolase_4"/>
</dbReference>
<dbReference type="InterPro" id="IPR000073">
    <property type="entry name" value="AB_hydrolase_1"/>
</dbReference>
<protein>
    <submittedName>
        <fullName evidence="4">Lysophospholipase, alpha-beta hydrolase superfamily</fullName>
    </submittedName>
</protein>
<keyword evidence="1 4" id="KW-0378">Hydrolase</keyword>
<evidence type="ECO:0000313" key="4">
    <source>
        <dbReference type="EMBL" id="SKA90105.1"/>
    </source>
</evidence>
<evidence type="ECO:0000256" key="1">
    <source>
        <dbReference type="ARBA" id="ARBA00022801"/>
    </source>
</evidence>
<dbReference type="InterPro" id="IPR050261">
    <property type="entry name" value="FrsA_esterase"/>
</dbReference>
<organism evidence="4 5">
    <name type="scientific">Prosthecobacter debontii</name>
    <dbReference type="NCBI Taxonomy" id="48467"/>
    <lineage>
        <taxon>Bacteria</taxon>
        <taxon>Pseudomonadati</taxon>
        <taxon>Verrucomicrobiota</taxon>
        <taxon>Verrucomicrobiia</taxon>
        <taxon>Verrucomicrobiales</taxon>
        <taxon>Verrucomicrobiaceae</taxon>
        <taxon>Prosthecobacter</taxon>
    </lineage>
</organism>
<dbReference type="OrthoDB" id="6191536at2"/>
<dbReference type="PANTHER" id="PTHR22946:SF9">
    <property type="entry name" value="POLYKETIDE TRANSFERASE AF380"/>
    <property type="match status" value="1"/>
</dbReference>
<evidence type="ECO:0000259" key="3">
    <source>
        <dbReference type="Pfam" id="PF12146"/>
    </source>
</evidence>
<dbReference type="AlphaFoldDB" id="A0A1T4XLY0"/>
<sequence length="303" mass="32709">MSGSSPTTAFASPKVDVPTKQSVTFKSLGVDLNTYFVPATQPGVAPVLIVSHGAGDCKENYLEMAAYLSKHGIACLLMDMHGHGASGGIAYHVRMDEWEADLKAALDYLQTRPDVDIGRVGAFGISSGGTAILEAALTDPRLKALIAMDATVMNTLPWSLTVTMGLLILIGHIKKALTGSDLRISIAKMLDDVELASDPEVNARLQVDPGKIRAFQNFPLPGATQSFFVDTIRRVPQIKAPTLVIWGEDDQLDPVSTAHALHNALTCPKRLEIIPGNGHAGHMDRNRVKVFEVMIEWLKQHLA</sequence>
<evidence type="ECO:0000313" key="5">
    <source>
        <dbReference type="Proteomes" id="UP000190774"/>
    </source>
</evidence>
<gene>
    <name evidence="4" type="ORF">SAMN02745166_01661</name>
</gene>
<dbReference type="SUPFAM" id="SSF53474">
    <property type="entry name" value="alpha/beta-Hydrolases"/>
    <property type="match status" value="1"/>
</dbReference>
<dbReference type="STRING" id="48467.SAMN02745166_01661"/>
<dbReference type="Gene3D" id="3.40.50.1820">
    <property type="entry name" value="alpha/beta hydrolase"/>
    <property type="match status" value="1"/>
</dbReference>
<dbReference type="Pfam" id="PF12146">
    <property type="entry name" value="Hydrolase_4"/>
    <property type="match status" value="1"/>
</dbReference>
<reference evidence="5" key="1">
    <citation type="submission" date="2017-02" db="EMBL/GenBank/DDBJ databases">
        <authorList>
            <person name="Varghese N."/>
            <person name="Submissions S."/>
        </authorList>
    </citation>
    <scope>NUCLEOTIDE SEQUENCE [LARGE SCALE GENOMIC DNA]</scope>
    <source>
        <strain evidence="5">ATCC 700200</strain>
    </source>
</reference>
<keyword evidence="5" id="KW-1185">Reference proteome</keyword>
<proteinExistence type="inferred from homology"/>
<name>A0A1T4XLY0_9BACT</name>
<dbReference type="EMBL" id="FUYE01000004">
    <property type="protein sequence ID" value="SKA90105.1"/>
    <property type="molecule type" value="Genomic_DNA"/>
</dbReference>